<organism evidence="1 2">
    <name type="scientific">Methylobacterium soli</name>
    <dbReference type="NCBI Taxonomy" id="553447"/>
    <lineage>
        <taxon>Bacteria</taxon>
        <taxon>Pseudomonadati</taxon>
        <taxon>Pseudomonadota</taxon>
        <taxon>Alphaproteobacteria</taxon>
        <taxon>Hyphomicrobiales</taxon>
        <taxon>Methylobacteriaceae</taxon>
        <taxon>Methylobacterium</taxon>
    </lineage>
</organism>
<dbReference type="RefSeq" id="WP_151004623.1">
    <property type="nucleotide sequence ID" value="NZ_BPQY01000271.1"/>
</dbReference>
<name>A0A6L3SWY5_9HYPH</name>
<keyword evidence="2" id="KW-1185">Reference proteome</keyword>
<accession>A0A6L3SWY5</accession>
<dbReference type="EMBL" id="VZZK01000048">
    <property type="protein sequence ID" value="KAB1072555.1"/>
    <property type="molecule type" value="Genomic_DNA"/>
</dbReference>
<protein>
    <submittedName>
        <fullName evidence="1">Uncharacterized protein</fullName>
    </submittedName>
</protein>
<sequence>MIYFDTADRDGPTDADAFRNDAEECEALPLPQSVQRTLDQLAEALGVTSALIRQNPSAVKVQGRDVCLVEATELLQVFIQIDDPEARHRCLNIVKEIAASQTH</sequence>
<evidence type="ECO:0000313" key="2">
    <source>
        <dbReference type="Proteomes" id="UP000474159"/>
    </source>
</evidence>
<gene>
    <name evidence="1" type="ORF">F6X53_28130</name>
</gene>
<comment type="caution">
    <text evidence="1">The sequence shown here is derived from an EMBL/GenBank/DDBJ whole genome shotgun (WGS) entry which is preliminary data.</text>
</comment>
<dbReference type="Proteomes" id="UP000474159">
    <property type="component" value="Unassembled WGS sequence"/>
</dbReference>
<proteinExistence type="predicted"/>
<dbReference type="OrthoDB" id="8005552at2"/>
<dbReference type="AlphaFoldDB" id="A0A6L3SWY5"/>
<evidence type="ECO:0000313" key="1">
    <source>
        <dbReference type="EMBL" id="KAB1072555.1"/>
    </source>
</evidence>
<reference evidence="1 2" key="1">
    <citation type="submission" date="2019-09" db="EMBL/GenBank/DDBJ databases">
        <title>YIM 48816 draft genome.</title>
        <authorList>
            <person name="Jiang L."/>
        </authorList>
    </citation>
    <scope>NUCLEOTIDE SEQUENCE [LARGE SCALE GENOMIC DNA]</scope>
    <source>
        <strain evidence="1 2">YIM 48816</strain>
    </source>
</reference>